<dbReference type="Pfam" id="PF00589">
    <property type="entry name" value="Phage_integrase"/>
    <property type="match status" value="1"/>
</dbReference>
<dbReference type="InterPro" id="IPR013762">
    <property type="entry name" value="Integrase-like_cat_sf"/>
</dbReference>
<evidence type="ECO:0000256" key="1">
    <source>
        <dbReference type="ARBA" id="ARBA00008857"/>
    </source>
</evidence>
<dbReference type="Pfam" id="PF22022">
    <property type="entry name" value="Phage_int_M"/>
    <property type="match status" value="1"/>
</dbReference>
<evidence type="ECO:0000259" key="6">
    <source>
        <dbReference type="PROSITE" id="PS51898"/>
    </source>
</evidence>
<proteinExistence type="inferred from homology"/>
<dbReference type="RefSeq" id="WP_277866422.1">
    <property type="nucleotide sequence ID" value="NZ_JAKKUT010000002.1"/>
</dbReference>
<protein>
    <submittedName>
        <fullName evidence="8">Integrase arm-type DNA-binding domain-containing protein</fullName>
    </submittedName>
</protein>
<evidence type="ECO:0000256" key="5">
    <source>
        <dbReference type="PROSITE-ProRule" id="PRU01248"/>
    </source>
</evidence>
<dbReference type="PROSITE" id="PS51898">
    <property type="entry name" value="TYR_RECOMBINASE"/>
    <property type="match status" value="1"/>
</dbReference>
<dbReference type="InterPro" id="IPR002104">
    <property type="entry name" value="Integrase_catalytic"/>
</dbReference>
<dbReference type="EMBL" id="JAKKUT010000002">
    <property type="protein sequence ID" value="MDG2990513.1"/>
    <property type="molecule type" value="Genomic_DNA"/>
</dbReference>
<dbReference type="PANTHER" id="PTHR30629">
    <property type="entry name" value="PROPHAGE INTEGRASE"/>
    <property type="match status" value="1"/>
</dbReference>
<evidence type="ECO:0000313" key="9">
    <source>
        <dbReference type="Proteomes" id="UP001154265"/>
    </source>
</evidence>
<keyword evidence="4" id="KW-0233">DNA recombination</keyword>
<evidence type="ECO:0000256" key="4">
    <source>
        <dbReference type="ARBA" id="ARBA00023172"/>
    </source>
</evidence>
<dbReference type="Gene3D" id="3.30.160.390">
    <property type="entry name" value="Integrase, DNA-binding domain"/>
    <property type="match status" value="1"/>
</dbReference>
<comment type="similarity">
    <text evidence="1">Belongs to the 'phage' integrase family.</text>
</comment>
<dbReference type="GO" id="GO:0003677">
    <property type="term" value="F:DNA binding"/>
    <property type="evidence" value="ECO:0007669"/>
    <property type="project" value="UniProtKB-KW"/>
</dbReference>
<dbReference type="SUPFAM" id="SSF56349">
    <property type="entry name" value="DNA breaking-rejoining enzymes"/>
    <property type="match status" value="1"/>
</dbReference>
<reference evidence="8" key="2">
    <citation type="submission" date="2022-01" db="EMBL/GenBank/DDBJ databases">
        <authorList>
            <person name="Zivanovic Y."/>
            <person name="Moreira D."/>
            <person name="Lopez-Garcia P."/>
        </authorList>
    </citation>
    <scope>NUCLEOTIDE SEQUENCE</scope>
    <source>
        <strain evidence="8">G9</strain>
    </source>
</reference>
<gene>
    <name evidence="8" type="ORF">L3556_06130</name>
</gene>
<comment type="caution">
    <text evidence="8">The sequence shown here is derived from an EMBL/GenBank/DDBJ whole genome shotgun (WGS) entry which is preliminary data.</text>
</comment>
<feature type="domain" description="Core-binding (CB)" evidence="7">
    <location>
        <begin position="98"/>
        <end position="179"/>
    </location>
</feature>
<dbReference type="Gene3D" id="1.10.443.10">
    <property type="entry name" value="Intergrase catalytic core"/>
    <property type="match status" value="1"/>
</dbReference>
<dbReference type="InterPro" id="IPR053876">
    <property type="entry name" value="Phage_int_M"/>
</dbReference>
<feature type="domain" description="Tyr recombinase" evidence="6">
    <location>
        <begin position="203"/>
        <end position="381"/>
    </location>
</feature>
<accession>A0ABT6EYY7</accession>
<dbReference type="Proteomes" id="UP001154265">
    <property type="component" value="Unassembled WGS sequence"/>
</dbReference>
<keyword evidence="9" id="KW-1185">Reference proteome</keyword>
<dbReference type="InterPro" id="IPR010998">
    <property type="entry name" value="Integrase_recombinase_N"/>
</dbReference>
<dbReference type="PROSITE" id="PS51900">
    <property type="entry name" value="CB"/>
    <property type="match status" value="1"/>
</dbReference>
<dbReference type="InterPro" id="IPR011010">
    <property type="entry name" value="DNA_brk_join_enz"/>
</dbReference>
<reference evidence="8" key="1">
    <citation type="journal article" date="2022" name="Genome Biol. Evol.">
        <title>A New Gene Family Diagnostic for Intracellular Biomineralization of Amorphous Ca Carbonates by Cyanobacteria.</title>
        <authorList>
            <person name="Benzerara K."/>
            <person name="Duprat E."/>
            <person name="Bitard-Feildel T."/>
            <person name="Caumes G."/>
            <person name="Cassier-Chauvat C."/>
            <person name="Chauvat F."/>
            <person name="Dezi M."/>
            <person name="Diop S.I."/>
            <person name="Gaschignard G."/>
            <person name="Gorgen S."/>
            <person name="Gugger M."/>
            <person name="Lopez-Garcia P."/>
            <person name="Millet M."/>
            <person name="Skouri-Panet F."/>
            <person name="Moreira D."/>
            <person name="Callebaut I."/>
        </authorList>
    </citation>
    <scope>NUCLEOTIDE SEQUENCE</scope>
    <source>
        <strain evidence="8">G9</strain>
    </source>
</reference>
<dbReference type="CDD" id="cd00801">
    <property type="entry name" value="INT_P4_C"/>
    <property type="match status" value="1"/>
</dbReference>
<evidence type="ECO:0000256" key="3">
    <source>
        <dbReference type="ARBA" id="ARBA00023125"/>
    </source>
</evidence>
<dbReference type="InterPro" id="IPR044068">
    <property type="entry name" value="CB"/>
</dbReference>
<dbReference type="Pfam" id="PF13356">
    <property type="entry name" value="Arm-DNA-bind_3"/>
    <property type="match status" value="1"/>
</dbReference>
<evidence type="ECO:0000256" key="2">
    <source>
        <dbReference type="ARBA" id="ARBA00022908"/>
    </source>
</evidence>
<dbReference type="InterPro" id="IPR038488">
    <property type="entry name" value="Integrase_DNA-bd_sf"/>
</dbReference>
<keyword evidence="2" id="KW-0229">DNA integration</keyword>
<dbReference type="Gene3D" id="1.10.150.130">
    <property type="match status" value="1"/>
</dbReference>
<name>A0ABT6EYY7_9SYNE</name>
<sequence>MKLTDIQIKAIKSTEKTIRLWDGEGLYLEIRPPCSKGWRFKYRFNGKEKRISLGAYPKVSLKEARKRLEEAKRVLADDKDPSAERQSRKRVKAFNAANTFEKVARQWWETQSPGWKDRHADDVLHNFEVDIFPFIGQRPIGDIDAPELLAVLQRVVDRGAVETARRELGNCRRVFGYALATGRANRNPGADLEGVLPPKPKTKHFAAFTKPEDVGRLVKLIDEYWGTFVVCSAFKLAPLFFVRPGELRSAKWAEIDFEAREWQYLSTKTNIDHIVPLANQAITILQALQRVTGHGIYLFPNARDKQRPMSSGSITAALRAIGITKEEHTWHGFRAMGRTILTEVCHYPPEVVELQLTHCVRDPMGRAYNRTTFLPERKKMMQSWADYLDKLKGEV</sequence>
<dbReference type="PANTHER" id="PTHR30629:SF2">
    <property type="entry name" value="PROPHAGE INTEGRASE INTS-RELATED"/>
    <property type="match status" value="1"/>
</dbReference>
<keyword evidence="3 5" id="KW-0238">DNA-binding</keyword>
<organism evidence="8 9">
    <name type="scientific">Candidatus Synechococcus calcipolaris G9</name>
    <dbReference type="NCBI Taxonomy" id="1497997"/>
    <lineage>
        <taxon>Bacteria</taxon>
        <taxon>Bacillati</taxon>
        <taxon>Cyanobacteriota</taxon>
        <taxon>Cyanophyceae</taxon>
        <taxon>Synechococcales</taxon>
        <taxon>Synechococcaceae</taxon>
        <taxon>Synechococcus</taxon>
    </lineage>
</organism>
<dbReference type="InterPro" id="IPR050808">
    <property type="entry name" value="Phage_Integrase"/>
</dbReference>
<evidence type="ECO:0000259" key="7">
    <source>
        <dbReference type="PROSITE" id="PS51900"/>
    </source>
</evidence>
<dbReference type="InterPro" id="IPR025166">
    <property type="entry name" value="Integrase_DNA_bind_dom"/>
</dbReference>
<evidence type="ECO:0000313" key="8">
    <source>
        <dbReference type="EMBL" id="MDG2990513.1"/>
    </source>
</evidence>